<dbReference type="GO" id="GO:0016757">
    <property type="term" value="F:glycosyltransferase activity"/>
    <property type="evidence" value="ECO:0007669"/>
    <property type="project" value="InterPro"/>
</dbReference>
<sequence>MKILHVISGGETGGSRKHVNTLLEKFPQEQVCLLVFQEGALSQEARDAGIRVELLKQSSRYDLSVLKRLTNFINTEKFDIVHSHGPRANLFLSFIKAKISAVWVTTIHSDPTLDFMKRGIKGYVFTKLNLSTLNKIDFFFAVSERFKENLMKFGIPSEKIQTIYNGIDFSEPLEPNQKIRQELGLKHSDFVMAMVARLHPIKGHDIVLQALKQMDKPDVHLLLVGDGPIRSEIEQMVSNLGLNKQVHFLGFRKDVNEIYSNSDVALLASQSESFPLALLEAANQKLPVITTDVGGVRQLVSDPHYGWVVEVNNENQYLNAMREAYDLNEKCELASQGELLYKHAVQHFSLENLYKLIEETYRKLIR</sequence>
<evidence type="ECO:0000259" key="1">
    <source>
        <dbReference type="Pfam" id="PF00534"/>
    </source>
</evidence>
<dbReference type="InterPro" id="IPR028098">
    <property type="entry name" value="Glyco_trans_4-like_N"/>
</dbReference>
<dbReference type="PANTHER" id="PTHR12526:SF638">
    <property type="entry name" value="SPORE COAT PROTEIN SA"/>
    <property type="match status" value="1"/>
</dbReference>
<dbReference type="PANTHER" id="PTHR12526">
    <property type="entry name" value="GLYCOSYLTRANSFERASE"/>
    <property type="match status" value="1"/>
</dbReference>
<feature type="domain" description="Glycosyl transferase family 1" evidence="1">
    <location>
        <begin position="177"/>
        <end position="332"/>
    </location>
</feature>
<dbReference type="EMBL" id="QVTE01000024">
    <property type="protein sequence ID" value="RFU69551.1"/>
    <property type="molecule type" value="Genomic_DNA"/>
</dbReference>
<proteinExistence type="predicted"/>
<name>A0A372LP67_9BACI</name>
<protein>
    <submittedName>
        <fullName evidence="3">Glycosyltransferase</fullName>
    </submittedName>
</protein>
<keyword evidence="4" id="KW-1185">Reference proteome</keyword>
<dbReference type="Pfam" id="PF13439">
    <property type="entry name" value="Glyco_transf_4"/>
    <property type="match status" value="1"/>
</dbReference>
<dbReference type="SUPFAM" id="SSF53756">
    <property type="entry name" value="UDP-Glycosyltransferase/glycogen phosphorylase"/>
    <property type="match status" value="1"/>
</dbReference>
<feature type="domain" description="Glycosyltransferase subfamily 4-like N-terminal" evidence="2">
    <location>
        <begin position="13"/>
        <end position="170"/>
    </location>
</feature>
<gene>
    <name evidence="3" type="ORF">D0469_09300</name>
</gene>
<dbReference type="Pfam" id="PF00534">
    <property type="entry name" value="Glycos_transf_1"/>
    <property type="match status" value="1"/>
</dbReference>
<comment type="caution">
    <text evidence="3">The sequence shown here is derived from an EMBL/GenBank/DDBJ whole genome shotgun (WGS) entry which is preliminary data.</text>
</comment>
<dbReference type="AlphaFoldDB" id="A0A372LP67"/>
<keyword evidence="3" id="KW-0808">Transferase</keyword>
<dbReference type="Proteomes" id="UP000264541">
    <property type="component" value="Unassembled WGS sequence"/>
</dbReference>
<dbReference type="OrthoDB" id="9804196at2"/>
<evidence type="ECO:0000313" key="3">
    <source>
        <dbReference type="EMBL" id="RFU69551.1"/>
    </source>
</evidence>
<dbReference type="RefSeq" id="WP_117326476.1">
    <property type="nucleotide sequence ID" value="NZ_QVTE01000024.1"/>
</dbReference>
<evidence type="ECO:0000313" key="4">
    <source>
        <dbReference type="Proteomes" id="UP000264541"/>
    </source>
</evidence>
<evidence type="ECO:0000259" key="2">
    <source>
        <dbReference type="Pfam" id="PF13439"/>
    </source>
</evidence>
<reference evidence="3 4" key="1">
    <citation type="submission" date="2018-08" db="EMBL/GenBank/DDBJ databases">
        <title>Bacillus chawlae sp. nov., Bacillus glennii sp. nov., and Bacillus saganii sp. nov. Isolated from the Vehicle Assembly Building at Kennedy Space Center where the Viking Spacecraft were Assembled.</title>
        <authorList>
            <person name="Seuylemezian A."/>
            <person name="Vaishampayan P."/>
        </authorList>
    </citation>
    <scope>NUCLEOTIDE SEQUENCE [LARGE SCALE GENOMIC DNA]</scope>
    <source>
        <strain evidence="3 4">V47-23a</strain>
    </source>
</reference>
<dbReference type="InterPro" id="IPR001296">
    <property type="entry name" value="Glyco_trans_1"/>
</dbReference>
<dbReference type="Gene3D" id="3.40.50.2000">
    <property type="entry name" value="Glycogen Phosphorylase B"/>
    <property type="match status" value="2"/>
</dbReference>
<accession>A0A372LP67</accession>
<organism evidence="3 4">
    <name type="scientific">Peribacillus saganii</name>
    <dbReference type="NCBI Taxonomy" id="2303992"/>
    <lineage>
        <taxon>Bacteria</taxon>
        <taxon>Bacillati</taxon>
        <taxon>Bacillota</taxon>
        <taxon>Bacilli</taxon>
        <taxon>Bacillales</taxon>
        <taxon>Bacillaceae</taxon>
        <taxon>Peribacillus</taxon>
    </lineage>
</organism>